<gene>
    <name evidence="1" type="ORF">NDU88_006333</name>
</gene>
<evidence type="ECO:0000313" key="1">
    <source>
        <dbReference type="EMBL" id="KAJ1218757.1"/>
    </source>
</evidence>
<dbReference type="Proteomes" id="UP001066276">
    <property type="component" value="Chromosome 1_1"/>
</dbReference>
<dbReference type="EMBL" id="JANPWB010000001">
    <property type="protein sequence ID" value="KAJ1218757.1"/>
    <property type="molecule type" value="Genomic_DNA"/>
</dbReference>
<dbReference type="AlphaFoldDB" id="A0AAV7X0F9"/>
<organism evidence="1 2">
    <name type="scientific">Pleurodeles waltl</name>
    <name type="common">Iberian ribbed newt</name>
    <dbReference type="NCBI Taxonomy" id="8319"/>
    <lineage>
        <taxon>Eukaryota</taxon>
        <taxon>Metazoa</taxon>
        <taxon>Chordata</taxon>
        <taxon>Craniata</taxon>
        <taxon>Vertebrata</taxon>
        <taxon>Euteleostomi</taxon>
        <taxon>Amphibia</taxon>
        <taxon>Batrachia</taxon>
        <taxon>Caudata</taxon>
        <taxon>Salamandroidea</taxon>
        <taxon>Salamandridae</taxon>
        <taxon>Pleurodelinae</taxon>
        <taxon>Pleurodeles</taxon>
    </lineage>
</organism>
<comment type="caution">
    <text evidence="1">The sequence shown here is derived from an EMBL/GenBank/DDBJ whole genome shotgun (WGS) entry which is preliminary data.</text>
</comment>
<keyword evidence="2" id="KW-1185">Reference proteome</keyword>
<reference evidence="1" key="1">
    <citation type="journal article" date="2022" name="bioRxiv">
        <title>Sequencing and chromosome-scale assembly of the giantPleurodeles waltlgenome.</title>
        <authorList>
            <person name="Brown T."/>
            <person name="Elewa A."/>
            <person name="Iarovenko S."/>
            <person name="Subramanian E."/>
            <person name="Araus A.J."/>
            <person name="Petzold A."/>
            <person name="Susuki M."/>
            <person name="Suzuki K.-i.T."/>
            <person name="Hayashi T."/>
            <person name="Toyoda A."/>
            <person name="Oliveira C."/>
            <person name="Osipova E."/>
            <person name="Leigh N.D."/>
            <person name="Simon A."/>
            <person name="Yun M.H."/>
        </authorList>
    </citation>
    <scope>NUCLEOTIDE SEQUENCE</scope>
    <source>
        <strain evidence="1">20211129_DDA</strain>
        <tissue evidence="1">Liver</tissue>
    </source>
</reference>
<name>A0AAV7X0F9_PLEWA</name>
<protein>
    <submittedName>
        <fullName evidence="1">Uncharacterized protein</fullName>
    </submittedName>
</protein>
<accession>A0AAV7X0F9</accession>
<evidence type="ECO:0000313" key="2">
    <source>
        <dbReference type="Proteomes" id="UP001066276"/>
    </source>
</evidence>
<proteinExistence type="predicted"/>
<sequence length="91" mass="9705">MLSGPLSWGKRGLVTQAGLTRPPMLTGIPAAVSGRALGQCHLGTDPWVWIDPPPLQRDPGSEAPEDTIGRAQPSSELLDGAIFTECTRPFR</sequence>